<protein>
    <submittedName>
        <fullName evidence="2">Uncharacterized protein</fullName>
    </submittedName>
</protein>
<organism evidence="2 3">
    <name type="scientific">Thalassomonas haliotis</name>
    <dbReference type="NCBI Taxonomy" id="485448"/>
    <lineage>
        <taxon>Bacteria</taxon>
        <taxon>Pseudomonadati</taxon>
        <taxon>Pseudomonadota</taxon>
        <taxon>Gammaproteobacteria</taxon>
        <taxon>Alteromonadales</taxon>
        <taxon>Colwelliaceae</taxon>
        <taxon>Thalassomonas</taxon>
    </lineage>
</organism>
<gene>
    <name evidence="2" type="ORF">H3N35_01160</name>
</gene>
<evidence type="ECO:0000313" key="2">
    <source>
        <dbReference type="EMBL" id="WDE12127.1"/>
    </source>
</evidence>
<evidence type="ECO:0000256" key="1">
    <source>
        <dbReference type="SAM" id="MobiDB-lite"/>
    </source>
</evidence>
<feature type="region of interest" description="Disordered" evidence="1">
    <location>
        <begin position="57"/>
        <end position="80"/>
    </location>
</feature>
<evidence type="ECO:0000313" key="3">
    <source>
        <dbReference type="Proteomes" id="UP001215231"/>
    </source>
</evidence>
<reference evidence="2 3" key="1">
    <citation type="journal article" date="2022" name="Mar. Drugs">
        <title>Bioassay-Guided Fractionation Leads to the Detection of Cholic Acid Generated by the Rare Thalassomonas sp.</title>
        <authorList>
            <person name="Pheiffer F."/>
            <person name="Schneider Y.K."/>
            <person name="Hansen E.H."/>
            <person name="Andersen J.H."/>
            <person name="Isaksson J."/>
            <person name="Busche T."/>
            <person name="R C."/>
            <person name="Kalinowski J."/>
            <person name="Zyl L.V."/>
            <person name="Trindade M."/>
        </authorList>
    </citation>
    <scope>NUCLEOTIDE SEQUENCE [LARGE SCALE GENOMIC DNA]</scope>
    <source>
        <strain evidence="2 3">A5K-61T</strain>
    </source>
</reference>
<keyword evidence="3" id="KW-1185">Reference proteome</keyword>
<proteinExistence type="predicted"/>
<dbReference type="EMBL" id="CP059693">
    <property type="protein sequence ID" value="WDE12127.1"/>
    <property type="molecule type" value="Genomic_DNA"/>
</dbReference>
<name>A0ABY7VFG8_9GAMM</name>
<dbReference type="Proteomes" id="UP001215231">
    <property type="component" value="Chromosome"/>
</dbReference>
<accession>A0ABY7VFG8</accession>
<sequence length="80" mass="9224">MSTGFDNNKNKHKTKLRFALKGSLLLFLMPSITALTKGMADMFGFFKKYEGHLCPQIKGQHSKKENSSRNRSFPQPELYR</sequence>
<dbReference type="RefSeq" id="WP_274052392.1">
    <property type="nucleotide sequence ID" value="NZ_CP059693.1"/>
</dbReference>